<keyword evidence="10" id="KW-1185">Reference proteome</keyword>
<evidence type="ECO:0000313" key="10">
    <source>
        <dbReference type="Proteomes" id="UP000248795"/>
    </source>
</evidence>
<dbReference type="InterPro" id="IPR050901">
    <property type="entry name" value="BP-dep_ABC_trans_perm"/>
</dbReference>
<dbReference type="Pfam" id="PF00528">
    <property type="entry name" value="BPD_transp_1"/>
    <property type="match status" value="1"/>
</dbReference>
<evidence type="ECO:0000259" key="8">
    <source>
        <dbReference type="PROSITE" id="PS50928"/>
    </source>
</evidence>
<accession>A0A2W2BHB4</accession>
<comment type="caution">
    <text evidence="9">The sequence shown here is derived from an EMBL/GenBank/DDBJ whole genome shotgun (WGS) entry which is preliminary data.</text>
</comment>
<keyword evidence="6 7" id="KW-0472">Membrane</keyword>
<reference evidence="10" key="1">
    <citation type="submission" date="2018-06" db="EMBL/GenBank/DDBJ databases">
        <title>Aestuariibacter litoralis strain KCTC 52945T.</title>
        <authorList>
            <person name="Li X."/>
            <person name="Salam N."/>
            <person name="Li J.-L."/>
            <person name="Chen Y.-M."/>
            <person name="Yang Z.-W."/>
            <person name="Zhang L.-Y."/>
            <person name="Han M.-X."/>
            <person name="Xiao M."/>
            <person name="Li W.-J."/>
        </authorList>
    </citation>
    <scope>NUCLEOTIDE SEQUENCE [LARGE SCALE GENOMIC DNA]</scope>
    <source>
        <strain evidence="10">KCTC 52945</strain>
    </source>
</reference>
<dbReference type="Proteomes" id="UP000248795">
    <property type="component" value="Unassembled WGS sequence"/>
</dbReference>
<dbReference type="PROSITE" id="PS50928">
    <property type="entry name" value="ABC_TM1"/>
    <property type="match status" value="1"/>
</dbReference>
<dbReference type="InterPro" id="IPR035906">
    <property type="entry name" value="MetI-like_sf"/>
</dbReference>
<feature type="transmembrane region" description="Helical" evidence="7">
    <location>
        <begin position="222"/>
        <end position="246"/>
    </location>
</feature>
<evidence type="ECO:0000256" key="2">
    <source>
        <dbReference type="ARBA" id="ARBA00022448"/>
    </source>
</evidence>
<evidence type="ECO:0000256" key="6">
    <source>
        <dbReference type="ARBA" id="ARBA00023136"/>
    </source>
</evidence>
<dbReference type="RefSeq" id="WP_111200133.1">
    <property type="nucleotide sequence ID" value="NZ_QKVK01000012.1"/>
</dbReference>
<dbReference type="EMBL" id="QKVK01000012">
    <property type="protein sequence ID" value="PZF75307.1"/>
    <property type="molecule type" value="Genomic_DNA"/>
</dbReference>
<organism evidence="9 10">
    <name type="scientific">Aestuariivirga litoralis</name>
    <dbReference type="NCBI Taxonomy" id="2650924"/>
    <lineage>
        <taxon>Bacteria</taxon>
        <taxon>Pseudomonadati</taxon>
        <taxon>Pseudomonadota</taxon>
        <taxon>Alphaproteobacteria</taxon>
        <taxon>Hyphomicrobiales</taxon>
        <taxon>Aestuariivirgaceae</taxon>
        <taxon>Aestuariivirga</taxon>
    </lineage>
</organism>
<evidence type="ECO:0000256" key="1">
    <source>
        <dbReference type="ARBA" id="ARBA00004651"/>
    </source>
</evidence>
<dbReference type="CDD" id="cd06261">
    <property type="entry name" value="TM_PBP2"/>
    <property type="match status" value="1"/>
</dbReference>
<dbReference type="PANTHER" id="PTHR32243">
    <property type="entry name" value="MALTOSE TRANSPORT SYSTEM PERMEASE-RELATED"/>
    <property type="match status" value="1"/>
</dbReference>
<keyword evidence="4 7" id="KW-0812">Transmembrane</keyword>
<keyword evidence="5 7" id="KW-1133">Transmembrane helix</keyword>
<feature type="transmembrane region" description="Helical" evidence="7">
    <location>
        <begin position="266"/>
        <end position="287"/>
    </location>
</feature>
<feature type="domain" description="ABC transmembrane type-1" evidence="8">
    <location>
        <begin position="92"/>
        <end position="287"/>
    </location>
</feature>
<proteinExistence type="inferred from homology"/>
<gene>
    <name evidence="9" type="ORF">DK847_19030</name>
</gene>
<feature type="transmembrane region" description="Helical" evidence="7">
    <location>
        <begin position="163"/>
        <end position="184"/>
    </location>
</feature>
<protein>
    <submittedName>
        <fullName evidence="9">Carbohydrate ABC transporter permease</fullName>
    </submittedName>
</protein>
<sequence length="302" mass="33306">METSRPLQILRDVTAVLVVGLFMFPIFWWALTSIKPSSAIFDKDRVNFFDFVPTFINYGVTLLGMSRSEMAIDQGIGMGVGGGGAYDSRQSIMESIIVSLGATTITMIVAVFAAYAISRMMFKGRNHYLNWVLGQRFMPPIAILVPLVTIYKTAGLRDTDNLAMGYFGLMMIYALMNLPIAVLLMKSFLDDVPKDVDEAAMIDGATRFQTFRKVVLPMVKGGIAASAVLVFIFSWTEFLLSLFLTTEIRTVPVKIQTFVTSTGNEWGFIAALGTAAIIPSFIFILLVQKNLVRGLTLGSLKE</sequence>
<dbReference type="InterPro" id="IPR000515">
    <property type="entry name" value="MetI-like"/>
</dbReference>
<evidence type="ECO:0000313" key="9">
    <source>
        <dbReference type="EMBL" id="PZF75307.1"/>
    </source>
</evidence>
<keyword evidence="3" id="KW-1003">Cell membrane</keyword>
<name>A0A2W2BHB4_9HYPH</name>
<evidence type="ECO:0000256" key="3">
    <source>
        <dbReference type="ARBA" id="ARBA00022475"/>
    </source>
</evidence>
<feature type="transmembrane region" description="Helical" evidence="7">
    <location>
        <begin position="129"/>
        <end position="151"/>
    </location>
</feature>
<feature type="transmembrane region" description="Helical" evidence="7">
    <location>
        <begin position="96"/>
        <end position="117"/>
    </location>
</feature>
<dbReference type="AlphaFoldDB" id="A0A2W2BHB4"/>
<dbReference type="GO" id="GO:0005886">
    <property type="term" value="C:plasma membrane"/>
    <property type="evidence" value="ECO:0007669"/>
    <property type="project" value="UniProtKB-SubCell"/>
</dbReference>
<dbReference type="PANTHER" id="PTHR32243:SF18">
    <property type="entry name" value="INNER MEMBRANE ABC TRANSPORTER PERMEASE PROTEIN YCJP"/>
    <property type="match status" value="1"/>
</dbReference>
<dbReference type="SUPFAM" id="SSF161098">
    <property type="entry name" value="MetI-like"/>
    <property type="match status" value="1"/>
</dbReference>
<evidence type="ECO:0000256" key="5">
    <source>
        <dbReference type="ARBA" id="ARBA00022989"/>
    </source>
</evidence>
<keyword evidence="2 7" id="KW-0813">Transport</keyword>
<evidence type="ECO:0000256" key="7">
    <source>
        <dbReference type="RuleBase" id="RU363032"/>
    </source>
</evidence>
<dbReference type="GO" id="GO:0055085">
    <property type="term" value="P:transmembrane transport"/>
    <property type="evidence" value="ECO:0007669"/>
    <property type="project" value="InterPro"/>
</dbReference>
<evidence type="ECO:0000256" key="4">
    <source>
        <dbReference type="ARBA" id="ARBA00022692"/>
    </source>
</evidence>
<comment type="subcellular location">
    <subcellularLocation>
        <location evidence="1 7">Cell membrane</location>
        <topology evidence="1 7">Multi-pass membrane protein</topology>
    </subcellularLocation>
</comment>
<comment type="similarity">
    <text evidence="7">Belongs to the binding-protein-dependent transport system permease family.</text>
</comment>
<feature type="transmembrane region" description="Helical" evidence="7">
    <location>
        <begin position="12"/>
        <end position="31"/>
    </location>
</feature>
<dbReference type="Gene3D" id="1.10.3720.10">
    <property type="entry name" value="MetI-like"/>
    <property type="match status" value="1"/>
</dbReference>